<dbReference type="SUPFAM" id="SSF56784">
    <property type="entry name" value="HAD-like"/>
    <property type="match status" value="1"/>
</dbReference>
<dbReference type="GO" id="GO:0043136">
    <property type="term" value="F:sn-glycerol 3-phosphatase activity"/>
    <property type="evidence" value="ECO:0007669"/>
    <property type="project" value="TreeGrafter"/>
</dbReference>
<reference evidence="1" key="1">
    <citation type="submission" date="2018-05" db="EMBL/GenBank/DDBJ databases">
        <title>Draft genome of Mucuna pruriens seed.</title>
        <authorList>
            <person name="Nnadi N.E."/>
            <person name="Vos R."/>
            <person name="Hasami M.H."/>
            <person name="Devisetty U.K."/>
            <person name="Aguiy J.C."/>
        </authorList>
    </citation>
    <scope>NUCLEOTIDE SEQUENCE [LARGE SCALE GENOMIC DNA]</scope>
    <source>
        <strain evidence="1">JCA_2017</strain>
    </source>
</reference>
<dbReference type="PANTHER" id="PTHR18901">
    <property type="entry name" value="2-DEOXYGLUCOSE-6-PHOSPHATE PHOSPHATASE 2"/>
    <property type="match status" value="1"/>
</dbReference>
<dbReference type="InterPro" id="IPR036412">
    <property type="entry name" value="HAD-like_sf"/>
</dbReference>
<name>A0A371FUZ0_MUCPR</name>
<feature type="non-terminal residue" evidence="1">
    <location>
        <position position="184"/>
    </location>
</feature>
<comment type="caution">
    <text evidence="1">The sequence shown here is derived from an EMBL/GenBank/DDBJ whole genome shotgun (WGS) entry which is preliminary data.</text>
</comment>
<gene>
    <name evidence="1" type="primary">GPP2</name>
    <name evidence="1" type="ORF">CR513_37152</name>
</gene>
<protein>
    <submittedName>
        <fullName evidence="1">(DL)-glycerol-3-phosphatase 2</fullName>
    </submittedName>
</protein>
<dbReference type="GO" id="GO:0006114">
    <property type="term" value="P:glycerol biosynthetic process"/>
    <property type="evidence" value="ECO:0007669"/>
    <property type="project" value="TreeGrafter"/>
</dbReference>
<dbReference type="Gene3D" id="3.40.50.1000">
    <property type="entry name" value="HAD superfamily/HAD-like"/>
    <property type="match status" value="1"/>
</dbReference>
<dbReference type="OrthoDB" id="40579at2759"/>
<sequence length="184" mass="21415">MANPSGVVSFRRPIIHVVFDMDGLLLDTEKFYNQVQEIILARYNKSFDWNVKAKMLGKKAIEAARVFVEESGISDSLSAEQFLVEREDMLETLFPTCELMPGVGRLVKHLHAKRSSNLPGNESCFDNFPHSCHRRHFELKIPRHREIFSLLHHVVHVVPRMYFSQQPRDLRCALRSYCSKECRN</sequence>
<dbReference type="InterPro" id="IPR023214">
    <property type="entry name" value="HAD_sf"/>
</dbReference>
<keyword evidence="2" id="KW-1185">Reference proteome</keyword>
<dbReference type="Proteomes" id="UP000257109">
    <property type="component" value="Unassembled WGS sequence"/>
</dbReference>
<dbReference type="Gene3D" id="1.10.150.240">
    <property type="entry name" value="Putative phosphatase, domain 2"/>
    <property type="match status" value="1"/>
</dbReference>
<evidence type="ECO:0000313" key="2">
    <source>
        <dbReference type="Proteomes" id="UP000257109"/>
    </source>
</evidence>
<organism evidence="1 2">
    <name type="scientific">Mucuna pruriens</name>
    <name type="common">Velvet bean</name>
    <name type="synonym">Dolichos pruriens</name>
    <dbReference type="NCBI Taxonomy" id="157652"/>
    <lineage>
        <taxon>Eukaryota</taxon>
        <taxon>Viridiplantae</taxon>
        <taxon>Streptophyta</taxon>
        <taxon>Embryophyta</taxon>
        <taxon>Tracheophyta</taxon>
        <taxon>Spermatophyta</taxon>
        <taxon>Magnoliopsida</taxon>
        <taxon>eudicotyledons</taxon>
        <taxon>Gunneridae</taxon>
        <taxon>Pentapetalae</taxon>
        <taxon>rosids</taxon>
        <taxon>fabids</taxon>
        <taxon>Fabales</taxon>
        <taxon>Fabaceae</taxon>
        <taxon>Papilionoideae</taxon>
        <taxon>50 kb inversion clade</taxon>
        <taxon>NPAAA clade</taxon>
        <taxon>indigoferoid/millettioid clade</taxon>
        <taxon>Phaseoleae</taxon>
        <taxon>Mucuna</taxon>
    </lineage>
</organism>
<dbReference type="STRING" id="157652.A0A371FUZ0"/>
<dbReference type="AlphaFoldDB" id="A0A371FUZ0"/>
<dbReference type="EMBL" id="QJKJ01007746">
    <property type="protein sequence ID" value="RDX82102.1"/>
    <property type="molecule type" value="Genomic_DNA"/>
</dbReference>
<accession>A0A371FUZ0</accession>
<dbReference type="PANTHER" id="PTHR18901:SF38">
    <property type="entry name" value="PSEUDOURIDINE-5'-PHOSPHATASE"/>
    <property type="match status" value="1"/>
</dbReference>
<dbReference type="FunFam" id="1.10.150.240:FF:000001">
    <property type="entry name" value="Haloacid dehalogenase-like hydrolase domain"/>
    <property type="match status" value="1"/>
</dbReference>
<proteinExistence type="predicted"/>
<dbReference type="InterPro" id="IPR023198">
    <property type="entry name" value="PGP-like_dom2"/>
</dbReference>
<evidence type="ECO:0000313" key="1">
    <source>
        <dbReference type="EMBL" id="RDX82102.1"/>
    </source>
</evidence>